<keyword evidence="1" id="KW-0472">Membrane</keyword>
<protein>
    <submittedName>
        <fullName evidence="2">Two-component system sensor histidine kinase</fullName>
    </submittedName>
</protein>
<organism evidence="2">
    <name type="scientific">hydrothermal vent metagenome</name>
    <dbReference type="NCBI Taxonomy" id="652676"/>
    <lineage>
        <taxon>unclassified sequences</taxon>
        <taxon>metagenomes</taxon>
        <taxon>ecological metagenomes</taxon>
    </lineage>
</organism>
<sequence>MNGRKTHIIIFVIFIISIIGLAIIQYQYLRIGLNLAKVQFNQKIGITVNEIKEELKQPNELTFLVGKAITKEDSYFKLSMDSVQEASRYFLNDFLKDKLLQQGIKTEFTYALYARDSTDYLNSPKSYATENTLLKYPIALEGYLPRLVKKRLILELQFNNLNSYFLSQLNGLTIPSLLFIIAI</sequence>
<reference evidence="2" key="1">
    <citation type="submission" date="2018-06" db="EMBL/GenBank/DDBJ databases">
        <authorList>
            <person name="Zhirakovskaya E."/>
        </authorList>
    </citation>
    <scope>NUCLEOTIDE SEQUENCE</scope>
</reference>
<proteinExistence type="predicted"/>
<name>A0A3B0R2R4_9ZZZZ</name>
<evidence type="ECO:0000313" key="2">
    <source>
        <dbReference type="EMBL" id="VAV85977.1"/>
    </source>
</evidence>
<feature type="transmembrane region" description="Helical" evidence="1">
    <location>
        <begin position="6"/>
        <end position="29"/>
    </location>
</feature>
<accession>A0A3B0R2R4</accession>
<dbReference type="EMBL" id="UOEB01000270">
    <property type="protein sequence ID" value="VAV85977.1"/>
    <property type="molecule type" value="Genomic_DNA"/>
</dbReference>
<dbReference type="GO" id="GO:0016301">
    <property type="term" value="F:kinase activity"/>
    <property type="evidence" value="ECO:0007669"/>
    <property type="project" value="UniProtKB-KW"/>
</dbReference>
<evidence type="ECO:0000256" key="1">
    <source>
        <dbReference type="SAM" id="Phobius"/>
    </source>
</evidence>
<keyword evidence="2" id="KW-0808">Transferase</keyword>
<gene>
    <name evidence="2" type="ORF">MNBD_BACTEROID02-2004</name>
</gene>
<keyword evidence="1" id="KW-0812">Transmembrane</keyword>
<dbReference type="AlphaFoldDB" id="A0A3B0R2R4"/>
<feature type="non-terminal residue" evidence="2">
    <location>
        <position position="183"/>
    </location>
</feature>
<keyword evidence="1" id="KW-1133">Transmembrane helix</keyword>
<keyword evidence="2" id="KW-0418">Kinase</keyword>